<comment type="caution">
    <text evidence="1">The sequence shown here is derived from an EMBL/GenBank/DDBJ whole genome shotgun (WGS) entry which is preliminary data.</text>
</comment>
<evidence type="ECO:0000313" key="1">
    <source>
        <dbReference type="EMBL" id="TCP68392.1"/>
    </source>
</evidence>
<gene>
    <name evidence="1" type="ORF">EDD73_10321</name>
</gene>
<dbReference type="Proteomes" id="UP000294813">
    <property type="component" value="Unassembled WGS sequence"/>
</dbReference>
<reference evidence="1 2" key="1">
    <citation type="submission" date="2019-03" db="EMBL/GenBank/DDBJ databases">
        <title>Genomic Encyclopedia of Type Strains, Phase IV (KMG-IV): sequencing the most valuable type-strain genomes for metagenomic binning, comparative biology and taxonomic classification.</title>
        <authorList>
            <person name="Goeker M."/>
        </authorList>
    </citation>
    <scope>NUCLEOTIDE SEQUENCE [LARGE SCALE GENOMIC DNA]</scope>
    <source>
        <strain evidence="1 2">DSM 11170</strain>
    </source>
</reference>
<proteinExistence type="predicted"/>
<dbReference type="AlphaFoldDB" id="A0A4R2RVG2"/>
<sequence length="185" mass="20790">MIQGLFVLQYTPCPGIPHGLYDRRNRQTSRFESIYTDCLPGEHFDHIIALPAFGAKADDISTPMLTRDSDGIAMEYLLGLHPPLNWVLWNLPAAPSRSTVKKRSPPPNSAPAKTGALNCCSPVTMNTCKNFSSPSAPKLNSKKWPKSFAELVRRYSEEWCQYQKTISEAETRWTAVKNDLYAKLT</sequence>
<keyword evidence="2" id="KW-1185">Reference proteome</keyword>
<name>A0A4R2RVG2_9FIRM</name>
<organism evidence="1 2">
    <name type="scientific">Heliophilum fasciatum</name>
    <dbReference type="NCBI Taxonomy" id="35700"/>
    <lineage>
        <taxon>Bacteria</taxon>
        <taxon>Bacillati</taxon>
        <taxon>Bacillota</taxon>
        <taxon>Clostridia</taxon>
        <taxon>Eubacteriales</taxon>
        <taxon>Heliobacteriaceae</taxon>
        <taxon>Heliophilum</taxon>
    </lineage>
</organism>
<protein>
    <submittedName>
        <fullName evidence="1">Uncharacterized protein</fullName>
    </submittedName>
</protein>
<evidence type="ECO:0000313" key="2">
    <source>
        <dbReference type="Proteomes" id="UP000294813"/>
    </source>
</evidence>
<dbReference type="EMBL" id="SLXT01000003">
    <property type="protein sequence ID" value="TCP68392.1"/>
    <property type="molecule type" value="Genomic_DNA"/>
</dbReference>
<accession>A0A4R2RVG2</accession>